<evidence type="ECO:0000313" key="1">
    <source>
        <dbReference type="EMBL" id="QDU78155.1"/>
    </source>
</evidence>
<protein>
    <submittedName>
        <fullName evidence="1">Sulfur carrier protein ThiS</fullName>
    </submittedName>
</protein>
<dbReference type="InterPro" id="IPR016155">
    <property type="entry name" value="Mopterin_synth/thiamin_S_b"/>
</dbReference>
<name>A0A518CG09_9BACT</name>
<dbReference type="AlphaFoldDB" id="A0A518CG09"/>
<sequence length="76" mass="8269">MPPDFLSESFMKIRINEEERDVPEGASVADVVETLSLNPKFIAVEVNLELIPRGEHATYKLSAGDQLEVVTLVGGG</sequence>
<dbReference type="InterPro" id="IPR010035">
    <property type="entry name" value="Thi_S"/>
</dbReference>
<evidence type="ECO:0000313" key="2">
    <source>
        <dbReference type="Proteomes" id="UP000318626"/>
    </source>
</evidence>
<reference evidence="2" key="1">
    <citation type="submission" date="2019-02" db="EMBL/GenBank/DDBJ databases">
        <title>Deep-cultivation of Planctomycetes and their phenomic and genomic characterization uncovers novel biology.</title>
        <authorList>
            <person name="Wiegand S."/>
            <person name="Jogler M."/>
            <person name="Boedeker C."/>
            <person name="Pinto D."/>
            <person name="Vollmers J."/>
            <person name="Rivas-Marin E."/>
            <person name="Kohn T."/>
            <person name="Peeters S.H."/>
            <person name="Heuer A."/>
            <person name="Rast P."/>
            <person name="Oberbeckmann S."/>
            <person name="Bunk B."/>
            <person name="Jeske O."/>
            <person name="Meyerdierks A."/>
            <person name="Storesund J.E."/>
            <person name="Kallscheuer N."/>
            <person name="Luecker S."/>
            <person name="Lage O.M."/>
            <person name="Pohl T."/>
            <person name="Merkel B.J."/>
            <person name="Hornburger P."/>
            <person name="Mueller R.-W."/>
            <person name="Bruemmer F."/>
            <person name="Labrenz M."/>
            <person name="Spormann A.M."/>
            <person name="Op den Camp H."/>
            <person name="Overmann J."/>
            <person name="Amann R."/>
            <person name="Jetten M.S.M."/>
            <person name="Mascher T."/>
            <person name="Medema M.H."/>
            <person name="Devos D.P."/>
            <person name="Kaster A.-K."/>
            <person name="Ovreas L."/>
            <person name="Rohde M."/>
            <person name="Galperin M.Y."/>
            <person name="Jogler C."/>
        </authorList>
    </citation>
    <scope>NUCLEOTIDE SEQUENCE [LARGE SCALE GENOMIC DNA]</scope>
    <source>
        <strain evidence="2">Pan97</strain>
    </source>
</reference>
<dbReference type="KEGG" id="bvo:Pan97_52370"/>
<gene>
    <name evidence="1" type="ORF">Pan97_52370</name>
</gene>
<dbReference type="Gene3D" id="3.10.20.30">
    <property type="match status" value="1"/>
</dbReference>
<keyword evidence="2" id="KW-1185">Reference proteome</keyword>
<proteinExistence type="predicted"/>
<dbReference type="CDD" id="cd00565">
    <property type="entry name" value="Ubl_ThiS"/>
    <property type="match status" value="1"/>
</dbReference>
<dbReference type="EMBL" id="CP036289">
    <property type="protein sequence ID" value="QDU78155.1"/>
    <property type="molecule type" value="Genomic_DNA"/>
</dbReference>
<dbReference type="Proteomes" id="UP000318626">
    <property type="component" value="Chromosome"/>
</dbReference>
<dbReference type="PANTHER" id="PTHR34472:SF1">
    <property type="entry name" value="SULFUR CARRIER PROTEIN THIS"/>
    <property type="match status" value="1"/>
</dbReference>
<dbReference type="InterPro" id="IPR003749">
    <property type="entry name" value="ThiS/MoaD-like"/>
</dbReference>
<dbReference type="InterPro" id="IPR012675">
    <property type="entry name" value="Beta-grasp_dom_sf"/>
</dbReference>
<dbReference type="Pfam" id="PF02597">
    <property type="entry name" value="ThiS"/>
    <property type="match status" value="1"/>
</dbReference>
<organism evidence="1 2">
    <name type="scientific">Bremerella volcania</name>
    <dbReference type="NCBI Taxonomy" id="2527984"/>
    <lineage>
        <taxon>Bacteria</taxon>
        <taxon>Pseudomonadati</taxon>
        <taxon>Planctomycetota</taxon>
        <taxon>Planctomycetia</taxon>
        <taxon>Pirellulales</taxon>
        <taxon>Pirellulaceae</taxon>
        <taxon>Bremerella</taxon>
    </lineage>
</organism>
<dbReference type="NCBIfam" id="TIGR01683">
    <property type="entry name" value="thiS"/>
    <property type="match status" value="1"/>
</dbReference>
<dbReference type="PANTHER" id="PTHR34472">
    <property type="entry name" value="SULFUR CARRIER PROTEIN THIS"/>
    <property type="match status" value="1"/>
</dbReference>
<accession>A0A518CG09</accession>
<dbReference type="SUPFAM" id="SSF54285">
    <property type="entry name" value="MoaD/ThiS"/>
    <property type="match status" value="1"/>
</dbReference>